<reference evidence="1 2" key="1">
    <citation type="submission" date="2024-01" db="EMBL/GenBank/DDBJ databases">
        <title>The genome of the rayed Mediterranean limpet Patella caerulea (Linnaeus, 1758).</title>
        <authorList>
            <person name="Anh-Thu Weber A."/>
            <person name="Halstead-Nussloch G."/>
        </authorList>
    </citation>
    <scope>NUCLEOTIDE SEQUENCE [LARGE SCALE GENOMIC DNA]</scope>
    <source>
        <strain evidence="1">AATW-2023a</strain>
        <tissue evidence="1">Whole specimen</tissue>
    </source>
</reference>
<sequence>MSAAVGNLTCYDCFDSFKNFWDPFTPCQRNLSAVRLRQCHVQDRYCKVERISLKSITISISRGCVSECFYGCKAHGYGITQLRCTSCCQGYACNTDNGSGMLHSSMRTFMFILTLDIISQIIPIPDG</sequence>
<accession>A0AAN8G7C7</accession>
<organism evidence="1 2">
    <name type="scientific">Patella caerulea</name>
    <name type="common">Rayed Mediterranean limpet</name>
    <dbReference type="NCBI Taxonomy" id="87958"/>
    <lineage>
        <taxon>Eukaryota</taxon>
        <taxon>Metazoa</taxon>
        <taxon>Spiralia</taxon>
        <taxon>Lophotrochozoa</taxon>
        <taxon>Mollusca</taxon>
        <taxon>Gastropoda</taxon>
        <taxon>Patellogastropoda</taxon>
        <taxon>Patelloidea</taxon>
        <taxon>Patellidae</taxon>
        <taxon>Patella</taxon>
    </lineage>
</organism>
<name>A0AAN8G7C7_PATCE</name>
<evidence type="ECO:0000313" key="2">
    <source>
        <dbReference type="Proteomes" id="UP001347796"/>
    </source>
</evidence>
<evidence type="ECO:0000313" key="1">
    <source>
        <dbReference type="EMBL" id="KAK6169343.1"/>
    </source>
</evidence>
<dbReference type="EMBL" id="JAZGQO010000015">
    <property type="protein sequence ID" value="KAK6169343.1"/>
    <property type="molecule type" value="Genomic_DNA"/>
</dbReference>
<gene>
    <name evidence="1" type="ORF">SNE40_020416</name>
</gene>
<dbReference type="CDD" id="cd00117">
    <property type="entry name" value="TFP"/>
    <property type="match status" value="1"/>
</dbReference>
<dbReference type="AlphaFoldDB" id="A0AAN8G7C7"/>
<comment type="caution">
    <text evidence="1">The sequence shown here is derived from an EMBL/GenBank/DDBJ whole genome shotgun (WGS) entry which is preliminary data.</text>
</comment>
<dbReference type="Proteomes" id="UP001347796">
    <property type="component" value="Unassembled WGS sequence"/>
</dbReference>
<keyword evidence="2" id="KW-1185">Reference proteome</keyword>
<protein>
    <submittedName>
        <fullName evidence="1">Uncharacterized protein</fullName>
    </submittedName>
</protein>
<proteinExistence type="predicted"/>